<proteinExistence type="predicted"/>
<dbReference type="EMBL" id="JBBKZV010000034">
    <property type="protein sequence ID" value="MEJ8826440.1"/>
    <property type="molecule type" value="Genomic_DNA"/>
</dbReference>
<keyword evidence="3" id="KW-1185">Reference proteome</keyword>
<feature type="domain" description="Methyltransferase type 11" evidence="1">
    <location>
        <begin position="87"/>
        <end position="136"/>
    </location>
</feature>
<sequence>MGFLKRLLEHPLTAGLSVDDPRTTLLRRDIIKQKPFLSLLYEEWYARILNALPERKRVLELGSGAGFMAEYCPDLITSEILETPGVRIVADACQLPFQNGSLDAIVMTDVLHHIPNVENFFREAIRCIHPGGKIVMIEPWKTSWSSWVYTHLHSEPFLPEADWTIPSTGPLSGANGALPWIVFERDRSTFEAMFPEWQINRIEPTMPLAYLLSGGVSMRGFMPGWMYRPIRRLEKLYPENAWAMFALIELERRE</sequence>
<keyword evidence="2" id="KW-0489">Methyltransferase</keyword>
<dbReference type="Proteomes" id="UP001363010">
    <property type="component" value="Unassembled WGS sequence"/>
</dbReference>
<dbReference type="SUPFAM" id="SSF53335">
    <property type="entry name" value="S-adenosyl-L-methionine-dependent methyltransferases"/>
    <property type="match status" value="1"/>
</dbReference>
<keyword evidence="2" id="KW-0808">Transferase</keyword>
<dbReference type="CDD" id="cd02440">
    <property type="entry name" value="AdoMet_MTases"/>
    <property type="match status" value="1"/>
</dbReference>
<dbReference type="RefSeq" id="WP_340367474.1">
    <property type="nucleotide sequence ID" value="NZ_JBBKZV010000034.1"/>
</dbReference>
<dbReference type="GO" id="GO:0008168">
    <property type="term" value="F:methyltransferase activity"/>
    <property type="evidence" value="ECO:0007669"/>
    <property type="project" value="UniProtKB-KW"/>
</dbReference>
<name>A0ABU8W8Y4_9BURK</name>
<dbReference type="Pfam" id="PF08241">
    <property type="entry name" value="Methyltransf_11"/>
    <property type="match status" value="1"/>
</dbReference>
<accession>A0ABU8W8Y4</accession>
<dbReference type="InterPro" id="IPR029063">
    <property type="entry name" value="SAM-dependent_MTases_sf"/>
</dbReference>
<evidence type="ECO:0000313" key="2">
    <source>
        <dbReference type="EMBL" id="MEJ8826440.1"/>
    </source>
</evidence>
<dbReference type="Gene3D" id="3.40.50.150">
    <property type="entry name" value="Vaccinia Virus protein VP39"/>
    <property type="match status" value="1"/>
</dbReference>
<gene>
    <name evidence="2" type="ORF">WKW80_31200</name>
</gene>
<evidence type="ECO:0000313" key="3">
    <source>
        <dbReference type="Proteomes" id="UP001363010"/>
    </source>
</evidence>
<dbReference type="GO" id="GO:0032259">
    <property type="term" value="P:methylation"/>
    <property type="evidence" value="ECO:0007669"/>
    <property type="project" value="UniProtKB-KW"/>
</dbReference>
<dbReference type="PANTHER" id="PTHR43591">
    <property type="entry name" value="METHYLTRANSFERASE"/>
    <property type="match status" value="1"/>
</dbReference>
<comment type="caution">
    <text evidence="2">The sequence shown here is derived from an EMBL/GenBank/DDBJ whole genome shotgun (WGS) entry which is preliminary data.</text>
</comment>
<organism evidence="2 3">
    <name type="scientific">Variovorax humicola</name>
    <dbReference type="NCBI Taxonomy" id="1769758"/>
    <lineage>
        <taxon>Bacteria</taxon>
        <taxon>Pseudomonadati</taxon>
        <taxon>Pseudomonadota</taxon>
        <taxon>Betaproteobacteria</taxon>
        <taxon>Burkholderiales</taxon>
        <taxon>Comamonadaceae</taxon>
        <taxon>Variovorax</taxon>
    </lineage>
</organism>
<dbReference type="InterPro" id="IPR013216">
    <property type="entry name" value="Methyltransf_11"/>
</dbReference>
<reference evidence="2 3" key="1">
    <citation type="submission" date="2024-03" db="EMBL/GenBank/DDBJ databases">
        <title>Novel species of the genus Variovorax.</title>
        <authorList>
            <person name="Liu Q."/>
            <person name="Xin Y.-H."/>
        </authorList>
    </citation>
    <scope>NUCLEOTIDE SEQUENCE [LARGE SCALE GENOMIC DNA]</scope>
    <source>
        <strain evidence="2 3">KACC 18501</strain>
    </source>
</reference>
<evidence type="ECO:0000259" key="1">
    <source>
        <dbReference type="Pfam" id="PF08241"/>
    </source>
</evidence>
<protein>
    <submittedName>
        <fullName evidence="2">Class I SAM-dependent methyltransferase</fullName>
    </submittedName>
</protein>